<keyword evidence="2" id="KW-1185">Reference proteome</keyword>
<accession>A0ABU6JYR0</accession>
<evidence type="ECO:0000313" key="2">
    <source>
        <dbReference type="Proteomes" id="UP001331561"/>
    </source>
</evidence>
<dbReference type="SUPFAM" id="SSF53795">
    <property type="entry name" value="PEP carboxykinase-like"/>
    <property type="match status" value="1"/>
</dbReference>
<evidence type="ECO:0000313" key="1">
    <source>
        <dbReference type="EMBL" id="MEC5384292.1"/>
    </source>
</evidence>
<keyword evidence="1" id="KW-0418">Kinase</keyword>
<sequence length="332" mass="36449">MNSKPTLSPTTETTARARLADLSSGELRARLKRGELVLRSGPIRMAIRCARDDVATALWRLYAEYPVEAPGGFADFHVHLRGTDLLRRWIKPQIIFEHDGHAPFLALPQPQAFALLEWGMNWCIANYCHQYLMAHAAVVEKNGFAAILPAPPGSGKSTLCAALVHRGWRLLSDEMTLIDPASCNILGLARPINLKNASIDIMRSYAPDAIFGPVVPDTKKGTVAHLRAPSESVRRVDETARPRWIVFPKYEAGSAPVLTPMAKHEAFLQLAENAFNYAALGRQGFEVLGEVIDMSDCLSFRYSQLDDAIAIFDELAARASAASELAVEADMA</sequence>
<keyword evidence="1" id="KW-0808">Transferase</keyword>
<dbReference type="InterPro" id="IPR027600">
    <property type="entry name" value="HprK-rel_A"/>
</dbReference>
<dbReference type="Proteomes" id="UP001331561">
    <property type="component" value="Unassembled WGS sequence"/>
</dbReference>
<dbReference type="Gene3D" id="3.40.50.300">
    <property type="entry name" value="P-loop containing nucleotide triphosphate hydrolases"/>
    <property type="match status" value="1"/>
</dbReference>
<dbReference type="InterPro" id="IPR027417">
    <property type="entry name" value="P-loop_NTPase"/>
</dbReference>
<protein>
    <submittedName>
        <fullName evidence="1">HprK-related kinase A</fullName>
    </submittedName>
</protein>
<dbReference type="NCBIfam" id="TIGR04352">
    <property type="entry name" value="HprK_rel_A"/>
    <property type="match status" value="1"/>
</dbReference>
<dbReference type="EMBL" id="JAYXHS010000001">
    <property type="protein sequence ID" value="MEC5384292.1"/>
    <property type="molecule type" value="Genomic_DNA"/>
</dbReference>
<organism evidence="1 2">
    <name type="scientific">Uliginosibacterium silvisoli</name>
    <dbReference type="NCBI Taxonomy" id="3114758"/>
    <lineage>
        <taxon>Bacteria</taxon>
        <taxon>Pseudomonadati</taxon>
        <taxon>Pseudomonadota</taxon>
        <taxon>Betaproteobacteria</taxon>
        <taxon>Rhodocyclales</taxon>
        <taxon>Zoogloeaceae</taxon>
        <taxon>Uliginosibacterium</taxon>
    </lineage>
</organism>
<dbReference type="GO" id="GO:0016301">
    <property type="term" value="F:kinase activity"/>
    <property type="evidence" value="ECO:0007669"/>
    <property type="project" value="UniProtKB-KW"/>
</dbReference>
<gene>
    <name evidence="1" type="ORF">VVD49_01085</name>
</gene>
<name>A0ABU6JYR0_9RHOO</name>
<proteinExistence type="predicted"/>
<reference evidence="1 2" key="1">
    <citation type="submission" date="2024-01" db="EMBL/GenBank/DDBJ databases">
        <title>Uliginosibacterium soil sp. nov.</title>
        <authorList>
            <person name="Lv Y."/>
        </authorList>
    </citation>
    <scope>NUCLEOTIDE SEQUENCE [LARGE SCALE GENOMIC DNA]</scope>
    <source>
        <strain evidence="1 2">H3</strain>
    </source>
</reference>
<comment type="caution">
    <text evidence="1">The sequence shown here is derived from an EMBL/GenBank/DDBJ whole genome shotgun (WGS) entry which is preliminary data.</text>
</comment>
<dbReference type="RefSeq" id="WP_327597272.1">
    <property type="nucleotide sequence ID" value="NZ_JAYXHS010000001.1"/>
</dbReference>